<dbReference type="Proteomes" id="UP000199675">
    <property type="component" value="Unassembled WGS sequence"/>
</dbReference>
<name>A0A1H2UI75_9GAMM</name>
<dbReference type="OrthoDB" id="581986at2"/>
<dbReference type="AlphaFoldDB" id="A0A1H2UI75"/>
<evidence type="ECO:0000256" key="2">
    <source>
        <dbReference type="SAM" id="MobiDB-lite"/>
    </source>
</evidence>
<feature type="region of interest" description="Disordered" evidence="2">
    <location>
        <begin position="1"/>
        <end position="21"/>
    </location>
</feature>
<proteinExistence type="predicted"/>
<evidence type="ECO:0000256" key="1">
    <source>
        <dbReference type="ARBA" id="ARBA00023186"/>
    </source>
</evidence>
<keyword evidence="1" id="KW-0143">Chaperone</keyword>
<evidence type="ECO:0000313" key="4">
    <source>
        <dbReference type="EMBL" id="SDW55790.1"/>
    </source>
</evidence>
<organism evidence="4 5">
    <name type="scientific">Marinobacter mobilis</name>
    <dbReference type="NCBI Taxonomy" id="488533"/>
    <lineage>
        <taxon>Bacteria</taxon>
        <taxon>Pseudomonadati</taxon>
        <taxon>Pseudomonadota</taxon>
        <taxon>Gammaproteobacteria</taxon>
        <taxon>Pseudomonadales</taxon>
        <taxon>Marinobacteraceae</taxon>
        <taxon>Marinobacter</taxon>
    </lineage>
</organism>
<sequence length="225" mass="25393">MSALTNPDNSTATRPADSADQERLEDQIQHLMVAVEHILRGASAPLSELALIKALQAEPWLLVDEVDYADPTRLFPVHFLLFHSLYRLRDTLAAQGEKLAISPLEIYLECQATVAGQGLPGKQDTLREFYLDLDQYRLSDSRIQQMMDDFWSGHQGRPVAHSDLQKAARTLGFDSVPEQFAPVKHQFRRAVMTAHPDRGGDTRKIQQLNEAFALFRAHFCKAGKR</sequence>
<keyword evidence="5" id="KW-1185">Reference proteome</keyword>
<evidence type="ECO:0000313" key="5">
    <source>
        <dbReference type="Proteomes" id="UP000199675"/>
    </source>
</evidence>
<dbReference type="STRING" id="488533.SAMN04487960_103115"/>
<evidence type="ECO:0000259" key="3">
    <source>
        <dbReference type="Pfam" id="PF12339"/>
    </source>
</evidence>
<protein>
    <submittedName>
        <fullName evidence="4">DNA-J related protein</fullName>
    </submittedName>
</protein>
<dbReference type="RefSeq" id="WP_091811953.1">
    <property type="nucleotide sequence ID" value="NZ_FNNE01000003.1"/>
</dbReference>
<dbReference type="EMBL" id="FNNE01000003">
    <property type="protein sequence ID" value="SDW55790.1"/>
    <property type="molecule type" value="Genomic_DNA"/>
</dbReference>
<dbReference type="Pfam" id="PF12339">
    <property type="entry name" value="DNAJ_related"/>
    <property type="match status" value="1"/>
</dbReference>
<dbReference type="SUPFAM" id="SSF46565">
    <property type="entry name" value="Chaperone J-domain"/>
    <property type="match status" value="1"/>
</dbReference>
<reference evidence="4 5" key="1">
    <citation type="submission" date="2016-10" db="EMBL/GenBank/DDBJ databases">
        <authorList>
            <person name="de Groot N.N."/>
        </authorList>
    </citation>
    <scope>NUCLEOTIDE SEQUENCE [LARGE SCALE GENOMIC DNA]</scope>
    <source>
        <strain evidence="4 5">CGMCC 1.7059</strain>
    </source>
</reference>
<gene>
    <name evidence="4" type="ORF">SAMN04487960_103115</name>
</gene>
<feature type="compositionally biased region" description="Polar residues" evidence="2">
    <location>
        <begin position="1"/>
        <end position="13"/>
    </location>
</feature>
<feature type="domain" description="DnaJ-related protein N-terminal" evidence="3">
    <location>
        <begin position="30"/>
        <end position="152"/>
    </location>
</feature>
<accession>A0A1H2UI75</accession>
<dbReference type="InterPro" id="IPR021059">
    <property type="entry name" value="DnaJ-related_N"/>
</dbReference>
<dbReference type="Gene3D" id="1.10.287.110">
    <property type="entry name" value="DnaJ domain"/>
    <property type="match status" value="1"/>
</dbReference>
<dbReference type="InterPro" id="IPR036869">
    <property type="entry name" value="J_dom_sf"/>
</dbReference>